<dbReference type="GO" id="GO:0042883">
    <property type="term" value="P:cysteine transport"/>
    <property type="evidence" value="ECO:0007669"/>
    <property type="project" value="InterPro"/>
</dbReference>
<keyword evidence="5 11" id="KW-0067">ATP-binding</keyword>
<evidence type="ECO:0000256" key="7">
    <source>
        <dbReference type="ARBA" id="ARBA00023136"/>
    </source>
</evidence>
<dbReference type="PROSITE" id="PS50929">
    <property type="entry name" value="ABC_TM1F"/>
    <property type="match status" value="1"/>
</dbReference>
<dbReference type="CDD" id="cd18584">
    <property type="entry name" value="ABC_6TM_AarD_CydD"/>
    <property type="match status" value="1"/>
</dbReference>
<dbReference type="NCBIfam" id="TIGR02857">
    <property type="entry name" value="CydD"/>
    <property type="match status" value="1"/>
</dbReference>
<dbReference type="GO" id="GO:0005886">
    <property type="term" value="C:plasma membrane"/>
    <property type="evidence" value="ECO:0007669"/>
    <property type="project" value="UniProtKB-SubCell"/>
</dbReference>
<keyword evidence="12" id="KW-1185">Reference proteome</keyword>
<dbReference type="InterPro" id="IPR003593">
    <property type="entry name" value="AAA+_ATPase"/>
</dbReference>
<protein>
    <submittedName>
        <fullName evidence="11">ATP-binding cassette, subfamily C, CydD</fullName>
    </submittedName>
</protein>
<feature type="transmembrane region" description="Helical" evidence="8">
    <location>
        <begin position="135"/>
        <end position="152"/>
    </location>
</feature>
<dbReference type="FunFam" id="3.40.50.300:FF:000604">
    <property type="entry name" value="ABC transporter B family member 28"/>
    <property type="match status" value="1"/>
</dbReference>
<evidence type="ECO:0000256" key="3">
    <source>
        <dbReference type="ARBA" id="ARBA00022692"/>
    </source>
</evidence>
<evidence type="ECO:0000256" key="4">
    <source>
        <dbReference type="ARBA" id="ARBA00022741"/>
    </source>
</evidence>
<evidence type="ECO:0000256" key="8">
    <source>
        <dbReference type="SAM" id="Phobius"/>
    </source>
</evidence>
<evidence type="ECO:0000259" key="9">
    <source>
        <dbReference type="PROSITE" id="PS50893"/>
    </source>
</evidence>
<feature type="domain" description="ABC transmembrane type-1" evidence="10">
    <location>
        <begin position="17"/>
        <end position="300"/>
    </location>
</feature>
<evidence type="ECO:0000313" key="11">
    <source>
        <dbReference type="EMBL" id="SFK44872.1"/>
    </source>
</evidence>
<evidence type="ECO:0000256" key="5">
    <source>
        <dbReference type="ARBA" id="ARBA00022840"/>
    </source>
</evidence>
<feature type="transmembrane region" description="Helical" evidence="8">
    <location>
        <begin position="52"/>
        <end position="73"/>
    </location>
</feature>
<dbReference type="InterPro" id="IPR017871">
    <property type="entry name" value="ABC_transporter-like_CS"/>
</dbReference>
<dbReference type="SUPFAM" id="SSF52540">
    <property type="entry name" value="P-loop containing nucleoside triphosphate hydrolases"/>
    <property type="match status" value="1"/>
</dbReference>
<feature type="transmembrane region" description="Helical" evidence="8">
    <location>
        <begin position="263"/>
        <end position="281"/>
    </location>
</feature>
<evidence type="ECO:0000256" key="1">
    <source>
        <dbReference type="ARBA" id="ARBA00004651"/>
    </source>
</evidence>
<dbReference type="STRING" id="240302.BN982_03807"/>
<dbReference type="GO" id="GO:0005737">
    <property type="term" value="C:cytoplasm"/>
    <property type="evidence" value="ECO:0007669"/>
    <property type="project" value="UniProtKB-ARBA"/>
</dbReference>
<dbReference type="PANTHER" id="PTHR24221:SF654">
    <property type="entry name" value="ATP-BINDING CASSETTE SUB-FAMILY B MEMBER 6"/>
    <property type="match status" value="1"/>
</dbReference>
<dbReference type="InterPro" id="IPR014216">
    <property type="entry name" value="ABC_transptr_CydD"/>
</dbReference>
<keyword evidence="7 8" id="KW-0472">Membrane</keyword>
<dbReference type="Gene3D" id="1.20.1560.10">
    <property type="entry name" value="ABC transporter type 1, transmembrane domain"/>
    <property type="match status" value="1"/>
</dbReference>
<keyword evidence="2" id="KW-0813">Transport</keyword>
<dbReference type="InterPro" id="IPR011527">
    <property type="entry name" value="ABC1_TM_dom"/>
</dbReference>
<evidence type="ECO:0000313" key="12">
    <source>
        <dbReference type="Proteomes" id="UP000183557"/>
    </source>
</evidence>
<dbReference type="Pfam" id="PF00005">
    <property type="entry name" value="ABC_tran"/>
    <property type="match status" value="1"/>
</dbReference>
<dbReference type="OrthoDB" id="9806127at2"/>
<keyword evidence="4" id="KW-0547">Nucleotide-binding</keyword>
<dbReference type="GO" id="GO:0140359">
    <property type="term" value="F:ABC-type transporter activity"/>
    <property type="evidence" value="ECO:0007669"/>
    <property type="project" value="InterPro"/>
</dbReference>
<reference evidence="12" key="1">
    <citation type="submission" date="2016-10" db="EMBL/GenBank/DDBJ databases">
        <authorList>
            <person name="Varghese N."/>
            <person name="Submissions S."/>
        </authorList>
    </citation>
    <scope>NUCLEOTIDE SEQUENCE [LARGE SCALE GENOMIC DNA]</scope>
    <source>
        <strain evidence="12">CGMCC 1.3704</strain>
    </source>
</reference>
<name>A0A1I3ZLC9_HALDA</name>
<dbReference type="SUPFAM" id="SSF90123">
    <property type="entry name" value="ABC transporter transmembrane region"/>
    <property type="match status" value="1"/>
</dbReference>
<evidence type="ECO:0000256" key="2">
    <source>
        <dbReference type="ARBA" id="ARBA00022448"/>
    </source>
</evidence>
<dbReference type="InterPro" id="IPR039421">
    <property type="entry name" value="Type_1_exporter"/>
</dbReference>
<dbReference type="PROSITE" id="PS50893">
    <property type="entry name" value="ABC_TRANSPORTER_2"/>
    <property type="match status" value="1"/>
</dbReference>
<dbReference type="RefSeq" id="WP_075038006.1">
    <property type="nucleotide sequence ID" value="NZ_FOSB01000014.1"/>
</dbReference>
<dbReference type="SMART" id="SM00382">
    <property type="entry name" value="AAA"/>
    <property type="match status" value="1"/>
</dbReference>
<dbReference type="EMBL" id="FOSB01000014">
    <property type="protein sequence ID" value="SFK44872.1"/>
    <property type="molecule type" value="Genomic_DNA"/>
</dbReference>
<keyword evidence="3 8" id="KW-0812">Transmembrane</keyword>
<evidence type="ECO:0000259" key="10">
    <source>
        <dbReference type="PROSITE" id="PS50929"/>
    </source>
</evidence>
<feature type="transmembrane region" description="Helical" evidence="8">
    <location>
        <begin position="15"/>
        <end position="40"/>
    </location>
</feature>
<proteinExistence type="predicted"/>
<dbReference type="PROSITE" id="PS00211">
    <property type="entry name" value="ABC_TRANSPORTER_1"/>
    <property type="match status" value="1"/>
</dbReference>
<gene>
    <name evidence="11" type="ORF">SAMN04487936_11434</name>
</gene>
<dbReference type="GO" id="GO:0016887">
    <property type="term" value="F:ATP hydrolysis activity"/>
    <property type="evidence" value="ECO:0007669"/>
    <property type="project" value="InterPro"/>
</dbReference>
<dbReference type="PANTHER" id="PTHR24221">
    <property type="entry name" value="ATP-BINDING CASSETTE SUB-FAMILY B"/>
    <property type="match status" value="1"/>
</dbReference>
<feature type="transmembrane region" description="Helical" evidence="8">
    <location>
        <begin position="236"/>
        <end position="257"/>
    </location>
</feature>
<dbReference type="Proteomes" id="UP000183557">
    <property type="component" value="Unassembled WGS sequence"/>
</dbReference>
<dbReference type="Gene3D" id="3.40.50.300">
    <property type="entry name" value="P-loop containing nucleotide triphosphate hydrolases"/>
    <property type="match status" value="1"/>
</dbReference>
<comment type="subcellular location">
    <subcellularLocation>
        <location evidence="1">Cell membrane</location>
        <topology evidence="1">Multi-pass membrane protein</topology>
    </subcellularLocation>
</comment>
<feature type="domain" description="ABC transporter" evidence="9">
    <location>
        <begin position="334"/>
        <end position="568"/>
    </location>
</feature>
<dbReference type="InterPro" id="IPR036640">
    <property type="entry name" value="ABC1_TM_sf"/>
</dbReference>
<organism evidence="11 12">
    <name type="scientific">Halobacillus dabanensis</name>
    <dbReference type="NCBI Taxonomy" id="240302"/>
    <lineage>
        <taxon>Bacteria</taxon>
        <taxon>Bacillati</taxon>
        <taxon>Bacillota</taxon>
        <taxon>Bacilli</taxon>
        <taxon>Bacillales</taxon>
        <taxon>Bacillaceae</taxon>
        <taxon>Halobacillus</taxon>
    </lineage>
</organism>
<evidence type="ECO:0000256" key="6">
    <source>
        <dbReference type="ARBA" id="ARBA00022989"/>
    </source>
</evidence>
<dbReference type="GO" id="GO:0005524">
    <property type="term" value="F:ATP binding"/>
    <property type="evidence" value="ECO:0007669"/>
    <property type="project" value="UniProtKB-KW"/>
</dbReference>
<feature type="transmembrane region" description="Helical" evidence="8">
    <location>
        <begin position="158"/>
        <end position="178"/>
    </location>
</feature>
<dbReference type="Pfam" id="PF00664">
    <property type="entry name" value="ABC_membrane"/>
    <property type="match status" value="1"/>
</dbReference>
<dbReference type="CDD" id="cd03228">
    <property type="entry name" value="ABCC_MRP_Like"/>
    <property type="match status" value="1"/>
</dbReference>
<dbReference type="InterPro" id="IPR027417">
    <property type="entry name" value="P-loop_NTPase"/>
</dbReference>
<dbReference type="InterPro" id="IPR003439">
    <property type="entry name" value="ABC_transporter-like_ATP-bd"/>
</dbReference>
<accession>A0A1I3ZLC9</accession>
<sequence>MKHLSRLAFSHRKMIMLLIFTSVLIGATIIGQSYFFVAIVDRIFLDEQSFREILPLLVGLLLVLAGRTLFTWLNGRTGVKLASKAKRHYRQSIIKKFSRNPVQTSLQGQSGRKVSVLMDAVDEVDGYFSSYVPQMIQTMIIPVMILIVVFTQHIYSGLIMIITAPFIPLFMAIIGVMTKKKSEDQMEKMNAFSGKFLDTLQGLTTLKLFGRSKQQQKEIETSSLGFRDATMEVLKVAFVSSLMLEFISMLSIGIIALEIAIRLVVFESVSFFTAFFILILAPEFYLTLKDFGSAFHTGRGSSGAANQLSGELEKEEEGFGWGEAKLGREKPPLIQLKDMSFRYEKGFSMENLQATILPRSQVAIVGKSGAGKSTLLHLFAGLMKPDSGEIFINDRPLFDYQQREWFSQLSYISQNPYIFSGTIADNIAIGDEKPYTRNDIKKAAEKAGIAALMESLEQGYDTPVGEGGRGLSGGEKQRLAIARTFLKRPSVILFDEPTTGLDLKTEHILQRSIEELSRFATIITVAHRLHTIKNADQILFLDNGELKGQGTHEDLLETVEDYRAMVSAQQGGDTT</sequence>
<dbReference type="AlphaFoldDB" id="A0A1I3ZLC9"/>
<keyword evidence="6 8" id="KW-1133">Transmembrane helix</keyword>